<evidence type="ECO:0000313" key="6">
    <source>
        <dbReference type="Proteomes" id="UP000274082"/>
    </source>
</evidence>
<name>A0A3Q8ICJ8_LEIDO</name>
<dbReference type="EMBL" id="CP029515">
    <property type="protein sequence ID" value="AYU77678.1"/>
    <property type="molecule type" value="Genomic_DNA"/>
</dbReference>
<sequence length="761" mass="84517">MAVAYPSEEDASVLVGFTEFFTQQEGVHALLRVTEQDVQTVRSACSSVLAHLSNTSRLILASIPLNQAEPAQLVMGNNGRGLAYQVGSVYPHVLQHSSPMGYNITLSESAGAAPPLLHHPKSFLGSQLDAIDFMAAELESAKDTLLSLNARYAYLWTTNVGELRRCIAQDERRQKVQHPMCKHAQMRAASIEEETQKRLAHSPTDEVGLRDAALQQGDAQGIAERAPKKDPQAEAPSESSAQAPTYRTLLALDPSQLPSIQVQRSFMKFIQACLSLLEWADSVLGLLSGRDDVPKAGTFEVPVQRESSQRRVDTAREASEQRPTNQATTSAGGRPGTKAVRVLRYEIRDVSHIYDMLYQQAECFYLPEYALYDARIKQRLLHPSYYYALRILIEDATTEMTRLEHIAASRPDLVRADAGLSPFEAYRRGAFVPYPEFLGMGVSPSLPAAHGRVAMESGEPARIVFRPALPQFAFLRNTLRVLLSVCINEDDLTSFKRYEELYQTLVGSARDAVVELQHLPKPTPPLLEPAAQSMFGHRLAVTAGRPRYELVLVSDESSAQEARSGGKVAWVISAEDRGRLRAGFEAYWELRDGVHSLKLSLDKDIRRKDKTHRTRVLDACVAREKDLVAITALERERELQEAEHRSRRENGGWLGAARASLRSLAGIATCKAEVQMEDLGIPTPLERDDAGAVMTTTSPYHAEKTLLQESVNRLWSAVEAHGVHMEREYPGLFYRSERQRWASRVGSLIEKANAVGVVFSP</sequence>
<dbReference type="OrthoDB" id="271444at2759"/>
<proteinExistence type="predicted"/>
<dbReference type="VEuPathDB" id="TriTrypDB:LDHU3_16.1170"/>
<reference evidence="7" key="6">
    <citation type="submission" date="2019-02" db="EMBL/GenBank/DDBJ databases">
        <title>FDA dAtabase for Regulatory Grade micrObial Sequences (FDA-ARGOS): Supporting development and validation of Infectious Disease Dx tests.</title>
        <authorList>
            <person name="Duncan R."/>
            <person name="Fisher C."/>
            <person name="Tallon L."/>
            <person name="Sadzewicz L."/>
            <person name="Sengamalay N."/>
            <person name="Ott S."/>
            <person name="Godinez A."/>
            <person name="Nagaraj S."/>
            <person name="Vavikolanu K."/>
            <person name="Nadendla S."/>
            <person name="Aluvathingal J."/>
            <person name="Sichtig H."/>
        </authorList>
    </citation>
    <scope>NUCLEOTIDE SEQUENCE [LARGE SCALE GENOMIC DNA]</scope>
    <source>
        <strain evidence="7">FDAARGOS_361</strain>
    </source>
</reference>
<keyword evidence="6" id="KW-1185">Reference proteome</keyword>
<reference evidence="5" key="3">
    <citation type="submission" date="2011-02" db="EMBL/GenBank/DDBJ databases">
        <title>Whole genome sequencing of Leishmania donovani clinical lines reveals dynamic variation related to drug resistance.</title>
        <authorList>
            <person name="Downing T."/>
            <person name="Imamura H."/>
            <person name="Sanders M."/>
            <person name="Decuypere S."/>
            <person name="Hertz-Fowler C."/>
            <person name="Clark T.G."/>
            <person name="Rijal S."/>
            <person name="Sundar S."/>
            <person name="Quail M.A."/>
            <person name="De Doncker S."/>
            <person name="Maes I."/>
            <person name="Vanaerschot M."/>
            <person name="Stark O."/>
            <person name="Schonian G."/>
            <person name="Dujardin J.C."/>
            <person name="Berriman M."/>
        </authorList>
    </citation>
    <scope>NUCLEOTIDE SEQUENCE [LARGE SCALE GENOMIC DNA]</scope>
    <source>
        <strain evidence="5">BPK282A1</strain>
    </source>
</reference>
<dbReference type="Proteomes" id="UP000318447">
    <property type="component" value="Unassembled WGS sequence"/>
</dbReference>
<dbReference type="EMBL" id="RHLC01000028">
    <property type="protein sequence ID" value="TPP51145.1"/>
    <property type="molecule type" value="Genomic_DNA"/>
</dbReference>
<reference evidence="4" key="5">
    <citation type="submission" date="2019-02" db="EMBL/GenBank/DDBJ databases">
        <title>FDA dAtabase for Regulatory Grade micrObial Sequences (FDA-ARGOS): Supporting development and validation of Infectious Disease Dx tests.</title>
        <authorList>
            <person name="Duncan R."/>
            <person name="Fisher C."/>
            <person name="Tallon L.J."/>
            <person name="Sadzewicz L."/>
            <person name="Sengamalay N."/>
            <person name="Ott S."/>
            <person name="Godinez A."/>
            <person name="Nagaraj S."/>
            <person name="Nadendla S."/>
            <person name="Sichtig H."/>
        </authorList>
    </citation>
    <scope>NUCLEOTIDE SEQUENCE</scope>
    <source>
        <strain evidence="4">FDAARGOS_361</strain>
    </source>
</reference>
<accession>E9BCV1</accession>
<dbReference type="GeneID" id="13393193"/>
<accession>A0A3Q8ICJ8</accession>
<evidence type="ECO:0000313" key="5">
    <source>
        <dbReference type="Proteomes" id="UP000008980"/>
    </source>
</evidence>
<dbReference type="VEuPathDB" id="TriTrypDB:LdBPK_160980.1"/>
<protein>
    <submittedName>
        <fullName evidence="2">Uncharacterized protein</fullName>
    </submittedName>
</protein>
<evidence type="ECO:0000256" key="1">
    <source>
        <dbReference type="SAM" id="MobiDB-lite"/>
    </source>
</evidence>
<dbReference type="VEuPathDB" id="TriTrypDB:LdCL_160015000"/>
<dbReference type="AlphaFoldDB" id="A0A3Q8ICJ8"/>
<evidence type="ECO:0000313" key="3">
    <source>
        <dbReference type="EMBL" id="CBZ33077.1"/>
    </source>
</evidence>
<evidence type="ECO:0000313" key="2">
    <source>
        <dbReference type="EMBL" id="AYU77678.1"/>
    </source>
</evidence>
<feature type="compositionally biased region" description="Polar residues" evidence="1">
    <location>
        <begin position="321"/>
        <end position="331"/>
    </location>
</feature>
<dbReference type="RefSeq" id="XP_003859784.1">
    <property type="nucleotide sequence ID" value="XM_003859736.1"/>
</dbReference>
<feature type="compositionally biased region" description="Low complexity" evidence="1">
    <location>
        <begin position="233"/>
        <end position="242"/>
    </location>
</feature>
<dbReference type="EMBL" id="FR799603">
    <property type="protein sequence ID" value="CBZ33077.1"/>
    <property type="molecule type" value="Genomic_DNA"/>
</dbReference>
<evidence type="ECO:0000313" key="4">
    <source>
        <dbReference type="EMBL" id="TPP51145.1"/>
    </source>
</evidence>
<feature type="region of interest" description="Disordered" evidence="1">
    <location>
        <begin position="172"/>
        <end position="242"/>
    </location>
</feature>
<dbReference type="Proteomes" id="UP000008980">
    <property type="component" value="Chromosome 16"/>
</dbReference>
<organism evidence="2 6">
    <name type="scientific">Leishmania donovani</name>
    <dbReference type="NCBI Taxonomy" id="5661"/>
    <lineage>
        <taxon>Eukaryota</taxon>
        <taxon>Discoba</taxon>
        <taxon>Euglenozoa</taxon>
        <taxon>Kinetoplastea</taxon>
        <taxon>Metakinetoplastina</taxon>
        <taxon>Trypanosomatida</taxon>
        <taxon>Trypanosomatidae</taxon>
        <taxon>Leishmaniinae</taxon>
        <taxon>Leishmania</taxon>
    </lineage>
</organism>
<dbReference type="Proteomes" id="UP000274082">
    <property type="component" value="Chromosome 16"/>
</dbReference>
<dbReference type="OMA" id="CKAEVQM"/>
<gene>
    <name evidence="4" type="ORF">CGC21_24885</name>
    <name evidence="3" type="ORF">LDBPK_160980</name>
    <name evidence="2" type="ORF">LdCL_160015000</name>
</gene>
<feature type="compositionally biased region" description="Basic and acidic residues" evidence="1">
    <location>
        <begin position="307"/>
        <end position="320"/>
    </location>
</feature>
<reference evidence="3 5" key="1">
    <citation type="journal article" date="2011" name="Genome Res.">
        <title>Whole genome sequencing of multiple Leishmania donovani clinical isolates provides insights into population structure and mechanisms of drug resistance.</title>
        <authorList>
            <person name="Downing T."/>
            <person name="Imamura H."/>
            <person name="Decuypere S."/>
            <person name="Clark T.G."/>
            <person name="Coombs G.H."/>
            <person name="Cotton J.A."/>
            <person name="Hilley J.D."/>
            <person name="de Doncker S."/>
            <person name="Maes I."/>
            <person name="Mottram J.C."/>
            <person name="Quail M.A."/>
            <person name="Rijal S."/>
            <person name="Sanders M."/>
            <person name="Schonian G."/>
            <person name="Stark O."/>
            <person name="Sundar S."/>
            <person name="Vanaerschot M."/>
            <person name="Hertz-Fowler C."/>
            <person name="Dujardin J.C."/>
            <person name="Berriman M."/>
        </authorList>
    </citation>
    <scope>NUCLEOTIDE SEQUENCE [LARGE SCALE GENOMIC DNA]</scope>
    <source>
        <strain evidence="3 5">BPK282A1</strain>
    </source>
</reference>
<dbReference type="KEGG" id="ldo:LDBPK_160980"/>
<reference evidence="2 6" key="4">
    <citation type="journal article" date="2018" name="Sci. Rep.">
        <title>A complete Leishmania donovani reference genome identifies novel genetic variations associated with virulence.</title>
        <authorList>
            <person name="Lypaczewski P."/>
            <person name="Hoshizaki J."/>
            <person name="Zhang W.-W."/>
            <person name="McCall L.-I."/>
            <person name="Torcivia-Rodriguez J."/>
            <person name="Simonyan V."/>
            <person name="Kaur A."/>
            <person name="Dewar K."/>
            <person name="Matlashewski G."/>
        </authorList>
    </citation>
    <scope>NUCLEOTIDE SEQUENCE [LARGE SCALE GENOMIC DNA]</scope>
    <source>
        <strain evidence="2 6">LdCL</strain>
    </source>
</reference>
<feature type="region of interest" description="Disordered" evidence="1">
    <location>
        <begin position="303"/>
        <end position="335"/>
    </location>
</feature>
<evidence type="ECO:0000313" key="7">
    <source>
        <dbReference type="Proteomes" id="UP000318447"/>
    </source>
</evidence>
<reference evidence="3" key="2">
    <citation type="submission" date="2011-01" db="EMBL/GenBank/DDBJ databases">
        <authorList>
            <person name="Zhao B.P."/>
            <person name="Ren Z.A."/>
            <person name="Li C.D."/>
        </authorList>
    </citation>
    <scope>NUCLEOTIDE SEQUENCE</scope>
    <source>
        <strain evidence="3">BPK282A1</strain>
    </source>
</reference>